<dbReference type="AlphaFoldDB" id="A0AAU7E9D8"/>
<protein>
    <submittedName>
        <fullName evidence="3">AsmA-like C-terminal domain-containing protein</fullName>
    </submittedName>
</protein>
<feature type="transmembrane region" description="Helical" evidence="1">
    <location>
        <begin position="7"/>
        <end position="27"/>
    </location>
</feature>
<evidence type="ECO:0000256" key="1">
    <source>
        <dbReference type="SAM" id="Phobius"/>
    </source>
</evidence>
<feature type="domain" description="YhdP central" evidence="2">
    <location>
        <begin position="574"/>
        <end position="817"/>
    </location>
</feature>
<dbReference type="RefSeq" id="WP_348518959.1">
    <property type="nucleotide sequence ID" value="NZ_CP155620.1"/>
</dbReference>
<dbReference type="InterPro" id="IPR025263">
    <property type="entry name" value="YhdP_central"/>
</dbReference>
<gene>
    <name evidence="3" type="ORF">AAH949_03165</name>
</gene>
<reference evidence="3" key="1">
    <citation type="submission" date="2024-05" db="EMBL/GenBank/DDBJ databases">
        <title>Campylobacter coli isolated from environmental waters in Slovenia.</title>
        <authorList>
            <person name="Zautner A.E."/>
            <person name="Bunk B."/>
            <person name="Riedel T."/>
            <person name="Sproeer C."/>
        </authorList>
    </citation>
    <scope>NUCLEOTIDE SEQUENCE</scope>
    <source>
        <strain evidence="3">CCS1377</strain>
    </source>
</reference>
<keyword evidence="1" id="KW-1133">Transmembrane helix</keyword>
<dbReference type="EMBL" id="CP155620">
    <property type="protein sequence ID" value="XBJ29848.1"/>
    <property type="molecule type" value="Genomic_DNA"/>
</dbReference>
<accession>A0AAU7E9D8</accession>
<organism evidence="3">
    <name type="scientific">Campylobacter sp. CCS1377</name>
    <dbReference type="NCBI Taxonomy" id="3158229"/>
    <lineage>
        <taxon>Bacteria</taxon>
        <taxon>Pseudomonadati</taxon>
        <taxon>Campylobacterota</taxon>
        <taxon>Epsilonproteobacteria</taxon>
        <taxon>Campylobacterales</taxon>
        <taxon>Campylobacteraceae</taxon>
        <taxon>Campylobacter</taxon>
    </lineage>
</organism>
<sequence length="846" mass="97507">MIKKIARVFGLIFIVFFILFVILKFGISISSLNFDFLKLEQLYIKIDKKLIVRAKKISFKEDDNASSIQSQSMAREIFDISKGLKYLYFFTQEINIENLNIKGQEFQFLFKNNEFFINNPTLFLKLNLQRTENEINANIIKMKVKDYNASVDGNISINTNSEFYFFSGKVTAPEVDFNASFSYKKNQLAYKLEDINIYDIEKVLLKINQKYNLDSHLLEWVGKKVKGDFYHFDYFSGFADLAHNNYYYDEIKAFGYAKNVLVKLDDNIDAIKIPHLDMNLSKQKLDFNFKEAAFNQYDISQSKVYLYDIMQSDKIGIFLHIKSSQLLLDKNVNKILKLYDIDLPFNQLSGKLKSDLILKIPFQAQNSVYYLGEFDMQDAKLDLFDLNVSAAKVILKDEKASIIVPNMESDFLKAELNASINFFQKQGIFDLNLSKLSLPMLLDMKNENMQFVFDFEGEKRLSSSEWGLDMNLSDGLFLRVHSFKKFEPYSELLQKFKFQNTEDITFYTKDFDNFEMVVKNGIFDSEFYANDKPYVKDSFFISKNSSGIKIRTQSELVSADLNDDVNHIFIKNLKLAYKNSDSEKITTHIVSKPTYINAQNSALFLQDFNKTLSFDNLKANLLNDHVKVVANYKQSDFDLEFNSEKMILKISNISDEVLNNFFGRTVVENGVFNFLIEGKSSKEYKGKIWIKNTHFTGLKFQNQLVSFLDTIPSLLLFKTPTFNEKGLNVEKGAVVFNRKGDILTLEGLNLDGDSIDILGTGVINLKSNALNIDLQLKTLKSTSEAISKVPIINQIILGKNREISTTVKVDGQIDNPEFHTQILTETLKTPLNLIKNIFELPANLFN</sequence>
<dbReference type="Pfam" id="PF13116">
    <property type="entry name" value="YhdP"/>
    <property type="match status" value="2"/>
</dbReference>
<keyword evidence="1" id="KW-0812">Transmembrane</keyword>
<feature type="domain" description="YhdP central" evidence="2">
    <location>
        <begin position="213"/>
        <end position="426"/>
    </location>
</feature>
<keyword evidence="1" id="KW-0472">Membrane</keyword>
<evidence type="ECO:0000259" key="2">
    <source>
        <dbReference type="Pfam" id="PF13116"/>
    </source>
</evidence>
<proteinExistence type="predicted"/>
<evidence type="ECO:0000313" key="3">
    <source>
        <dbReference type="EMBL" id="XBJ29848.1"/>
    </source>
</evidence>
<name>A0AAU7E9D8_9BACT</name>